<keyword evidence="1" id="KW-1133">Transmembrane helix</keyword>
<accession>A0A087UYS2</accession>
<gene>
    <name evidence="2" type="ORF">X975_24977</name>
</gene>
<keyword evidence="1" id="KW-0812">Transmembrane</keyword>
<dbReference type="GO" id="GO:0003676">
    <property type="term" value="F:nucleic acid binding"/>
    <property type="evidence" value="ECO:0007669"/>
    <property type="project" value="InterPro"/>
</dbReference>
<organism evidence="2 3">
    <name type="scientific">Stegodyphus mimosarum</name>
    <name type="common">African social velvet spider</name>
    <dbReference type="NCBI Taxonomy" id="407821"/>
    <lineage>
        <taxon>Eukaryota</taxon>
        <taxon>Metazoa</taxon>
        <taxon>Ecdysozoa</taxon>
        <taxon>Arthropoda</taxon>
        <taxon>Chelicerata</taxon>
        <taxon>Arachnida</taxon>
        <taxon>Araneae</taxon>
        <taxon>Araneomorphae</taxon>
        <taxon>Entelegynae</taxon>
        <taxon>Eresoidea</taxon>
        <taxon>Eresidae</taxon>
        <taxon>Stegodyphus</taxon>
    </lineage>
</organism>
<proteinExistence type="predicted"/>
<dbReference type="OrthoDB" id="5871067at2759"/>
<dbReference type="SUPFAM" id="SSF53098">
    <property type="entry name" value="Ribonuclease H-like"/>
    <property type="match status" value="1"/>
</dbReference>
<keyword evidence="3" id="KW-1185">Reference proteome</keyword>
<feature type="non-terminal residue" evidence="2">
    <location>
        <position position="147"/>
    </location>
</feature>
<evidence type="ECO:0008006" key="4">
    <source>
        <dbReference type="Google" id="ProtNLM"/>
    </source>
</evidence>
<dbReference type="InterPro" id="IPR036397">
    <property type="entry name" value="RNaseH_sf"/>
</dbReference>
<dbReference type="EMBL" id="KK122330">
    <property type="protein sequence ID" value="KFM82511.1"/>
    <property type="molecule type" value="Genomic_DNA"/>
</dbReference>
<name>A0A087UYS2_STEMI</name>
<dbReference type="AlphaFoldDB" id="A0A087UYS2"/>
<evidence type="ECO:0000313" key="2">
    <source>
        <dbReference type="EMBL" id="KFM82511.1"/>
    </source>
</evidence>
<feature type="transmembrane region" description="Helical" evidence="1">
    <location>
        <begin position="98"/>
        <end position="126"/>
    </location>
</feature>
<dbReference type="Proteomes" id="UP000054359">
    <property type="component" value="Unassembled WGS sequence"/>
</dbReference>
<evidence type="ECO:0000313" key="3">
    <source>
        <dbReference type="Proteomes" id="UP000054359"/>
    </source>
</evidence>
<dbReference type="InterPro" id="IPR012337">
    <property type="entry name" value="RNaseH-like_sf"/>
</dbReference>
<evidence type="ECO:0000256" key="1">
    <source>
        <dbReference type="SAM" id="Phobius"/>
    </source>
</evidence>
<protein>
    <recommendedName>
        <fullName evidence="4">DNA-directed DNA polymerase</fullName>
    </recommendedName>
</protein>
<keyword evidence="1" id="KW-0472">Membrane</keyword>
<sequence>MTLCLGHSSFNIRIIDSLNFLRMALSKLPEYFGLSELKKEYLPHLLNSPENQNYVGLLPEAHYYTSNSMRTSTRQALFSWHQEHKEDGIDFQEEMLPYYMYICFLLLTSFLFFLFLISNIFIYILLYRMWIFFAPSAWSLEPSFWML</sequence>
<reference evidence="2 3" key="1">
    <citation type="submission" date="2013-11" db="EMBL/GenBank/DDBJ databases">
        <title>Genome sequencing of Stegodyphus mimosarum.</title>
        <authorList>
            <person name="Bechsgaard J."/>
        </authorList>
    </citation>
    <scope>NUCLEOTIDE SEQUENCE [LARGE SCALE GENOMIC DNA]</scope>
</reference>
<dbReference type="Gene3D" id="3.30.420.10">
    <property type="entry name" value="Ribonuclease H-like superfamily/Ribonuclease H"/>
    <property type="match status" value="1"/>
</dbReference>